<evidence type="ECO:0000313" key="1">
    <source>
        <dbReference type="EMBL" id="AYV75412.1"/>
    </source>
</evidence>
<gene>
    <name evidence="1" type="ORF">Terrestrivirus1_286</name>
</gene>
<proteinExistence type="predicted"/>
<dbReference type="EMBL" id="MK071979">
    <property type="protein sequence ID" value="AYV75412.1"/>
    <property type="molecule type" value="Genomic_DNA"/>
</dbReference>
<reference evidence="1" key="1">
    <citation type="submission" date="2018-10" db="EMBL/GenBank/DDBJ databases">
        <title>Hidden diversity of soil giant viruses.</title>
        <authorList>
            <person name="Schulz F."/>
            <person name="Alteio L."/>
            <person name="Goudeau D."/>
            <person name="Ryan E.M."/>
            <person name="Malmstrom R.R."/>
            <person name="Blanchard J."/>
            <person name="Woyke T."/>
        </authorList>
    </citation>
    <scope>NUCLEOTIDE SEQUENCE</scope>
    <source>
        <strain evidence="1">TEV1</strain>
    </source>
</reference>
<sequence>MLINWINELKLSIVFNNQFFNPYQKIDGS</sequence>
<organism evidence="1">
    <name type="scientific">Terrestrivirus sp</name>
    <dbReference type="NCBI Taxonomy" id="2487775"/>
    <lineage>
        <taxon>Viruses</taxon>
        <taxon>Varidnaviria</taxon>
        <taxon>Bamfordvirae</taxon>
        <taxon>Nucleocytoviricota</taxon>
        <taxon>Megaviricetes</taxon>
        <taxon>Imitervirales</taxon>
        <taxon>Mimiviridae</taxon>
        <taxon>Klosneuvirinae</taxon>
    </lineage>
</organism>
<protein>
    <submittedName>
        <fullName evidence="1">Uncharacterized protein</fullName>
    </submittedName>
</protein>
<accession>A0A3G4ZKP9</accession>
<name>A0A3G4ZKP9_9VIRU</name>